<dbReference type="GO" id="GO:0043565">
    <property type="term" value="F:sequence-specific DNA binding"/>
    <property type="evidence" value="ECO:0007669"/>
    <property type="project" value="TreeGrafter"/>
</dbReference>
<name>A0A0J9X7J6_GEOCN</name>
<evidence type="ECO:0000256" key="2">
    <source>
        <dbReference type="ARBA" id="ARBA00023015"/>
    </source>
</evidence>
<dbReference type="Pfam" id="PF04383">
    <property type="entry name" value="KilA-N"/>
    <property type="match status" value="1"/>
</dbReference>
<keyword evidence="2" id="KW-0805">Transcription regulation</keyword>
<evidence type="ECO:0000256" key="4">
    <source>
        <dbReference type="ARBA" id="ARBA00023163"/>
    </source>
</evidence>
<gene>
    <name evidence="7" type="ORF">BN980_GECA04s04828g</name>
</gene>
<keyword evidence="4" id="KW-0804">Transcription</keyword>
<evidence type="ECO:0000256" key="5">
    <source>
        <dbReference type="SAM" id="MobiDB-lite"/>
    </source>
</evidence>
<evidence type="ECO:0000313" key="7">
    <source>
        <dbReference type="EMBL" id="CDO53133.1"/>
    </source>
</evidence>
<keyword evidence="8" id="KW-1185">Reference proteome</keyword>
<accession>A0A0J9X7J6</accession>
<dbReference type="PANTHER" id="PTHR47792">
    <property type="entry name" value="PROTEIN SOK2-RELATED"/>
    <property type="match status" value="1"/>
</dbReference>
<dbReference type="InterPro" id="IPR003163">
    <property type="entry name" value="Tscrpt_reg_HTH_APSES-type"/>
</dbReference>
<dbReference type="PROSITE" id="PS51299">
    <property type="entry name" value="HTH_APSES"/>
    <property type="match status" value="1"/>
</dbReference>
<dbReference type="GO" id="GO:0005634">
    <property type="term" value="C:nucleus"/>
    <property type="evidence" value="ECO:0007669"/>
    <property type="project" value="TreeGrafter"/>
</dbReference>
<feature type="region of interest" description="Disordered" evidence="5">
    <location>
        <begin position="1"/>
        <end position="38"/>
    </location>
</feature>
<dbReference type="AlphaFoldDB" id="A0A0J9X7J6"/>
<evidence type="ECO:0000256" key="1">
    <source>
        <dbReference type="ARBA" id="ARBA00007247"/>
    </source>
</evidence>
<dbReference type="OrthoDB" id="5407653at2759"/>
<dbReference type="EMBL" id="CCBN010000004">
    <property type="protein sequence ID" value="CDO53133.1"/>
    <property type="molecule type" value="Genomic_DNA"/>
</dbReference>
<dbReference type="FunFam" id="3.10.260.10:FF:000003">
    <property type="entry name" value="Ascospore maturation 1 protein"/>
    <property type="match status" value="1"/>
</dbReference>
<dbReference type="InterPro" id="IPR036887">
    <property type="entry name" value="HTH_APSES_sf"/>
</dbReference>
<dbReference type="GO" id="GO:0003700">
    <property type="term" value="F:DNA-binding transcription factor activity"/>
    <property type="evidence" value="ECO:0007669"/>
    <property type="project" value="TreeGrafter"/>
</dbReference>
<dbReference type="STRING" id="1173061.A0A0J9X7J6"/>
<dbReference type="Gene3D" id="3.10.260.10">
    <property type="entry name" value="Transcription regulator HTH, APSES-type DNA-binding domain"/>
    <property type="match status" value="1"/>
</dbReference>
<evidence type="ECO:0000313" key="8">
    <source>
        <dbReference type="Proteomes" id="UP000242525"/>
    </source>
</evidence>
<keyword evidence="3" id="KW-0238">DNA-binding</keyword>
<dbReference type="Proteomes" id="UP000242525">
    <property type="component" value="Unassembled WGS sequence"/>
</dbReference>
<proteinExistence type="inferred from homology"/>
<evidence type="ECO:0000259" key="6">
    <source>
        <dbReference type="PROSITE" id="PS51299"/>
    </source>
</evidence>
<feature type="compositionally biased region" description="Polar residues" evidence="5">
    <location>
        <begin position="325"/>
        <end position="334"/>
    </location>
</feature>
<dbReference type="GO" id="GO:0045944">
    <property type="term" value="P:positive regulation of transcription by RNA polymerase II"/>
    <property type="evidence" value="ECO:0007669"/>
    <property type="project" value="TreeGrafter"/>
</dbReference>
<evidence type="ECO:0000256" key="3">
    <source>
        <dbReference type="ARBA" id="ARBA00023125"/>
    </source>
</evidence>
<protein>
    <recommendedName>
        <fullName evidence="6">HTH APSES-type domain-containing protein</fullName>
    </recommendedName>
</protein>
<feature type="domain" description="HTH APSES-type" evidence="6">
    <location>
        <begin position="133"/>
        <end position="239"/>
    </location>
</feature>
<organism evidence="7 8">
    <name type="scientific">Geotrichum candidum</name>
    <name type="common">Oospora lactis</name>
    <name type="synonym">Dipodascus geotrichum</name>
    <dbReference type="NCBI Taxonomy" id="1173061"/>
    <lineage>
        <taxon>Eukaryota</taxon>
        <taxon>Fungi</taxon>
        <taxon>Dikarya</taxon>
        <taxon>Ascomycota</taxon>
        <taxon>Saccharomycotina</taxon>
        <taxon>Dipodascomycetes</taxon>
        <taxon>Dipodascales</taxon>
        <taxon>Dipodascaceae</taxon>
        <taxon>Geotrichum</taxon>
    </lineage>
</organism>
<comment type="similarity">
    <text evidence="1">Belongs to the EFG1/PHD1/stuA family.</text>
</comment>
<dbReference type="SMART" id="SM01252">
    <property type="entry name" value="KilA-N"/>
    <property type="match status" value="1"/>
</dbReference>
<feature type="compositionally biased region" description="Low complexity" evidence="5">
    <location>
        <begin position="8"/>
        <end position="20"/>
    </location>
</feature>
<reference evidence="7" key="1">
    <citation type="submission" date="2014-03" db="EMBL/GenBank/DDBJ databases">
        <authorList>
            <person name="Casaregola S."/>
        </authorList>
    </citation>
    <scope>NUCLEOTIDE SEQUENCE [LARGE SCALE GENOMIC DNA]</scope>
    <source>
        <strain evidence="7">CLIB 918</strain>
    </source>
</reference>
<dbReference type="PANTHER" id="PTHR47792:SF1">
    <property type="entry name" value="PROTEIN SOK2-RELATED"/>
    <property type="match status" value="1"/>
</dbReference>
<dbReference type="SUPFAM" id="SSF54616">
    <property type="entry name" value="DNA-binding domain of Mlu1-box binding protein MBP1"/>
    <property type="match status" value="1"/>
</dbReference>
<comment type="caution">
    <text evidence="7">The sequence shown here is derived from an EMBL/GenBank/DDBJ whole genome shotgun (WGS) entry which is preliminary data.</text>
</comment>
<feature type="compositionally biased region" description="Low complexity" evidence="5">
    <location>
        <begin position="29"/>
        <end position="38"/>
    </location>
</feature>
<dbReference type="InterPro" id="IPR029790">
    <property type="entry name" value="EFG1/Phd1/StuA"/>
</dbReference>
<feature type="region of interest" description="Disordered" evidence="5">
    <location>
        <begin position="325"/>
        <end position="344"/>
    </location>
</feature>
<dbReference type="InterPro" id="IPR018004">
    <property type="entry name" value="KilA/APSES_HTH"/>
</dbReference>
<sequence>MSTPSTFQSYPQQQQMISQSPHGPYHYPSSQQQQSQYQMMQAVPRPYPTGVYEHPQYHHPIVPPPPPSGTHYYYDQQQAYQTMPPGMGPPMVTSNGSVPLTTAAAAQFPSMVNAIAVTSTSLGQTPPPGIKPRITTTLWEDEGTLCFQVEARGISVARREDNNMINGTKLLNVAGMTRGRRDGILKSEKIRHVVKIGTMYLKGVWIPYERALEFATKEKIVDLLYPLFVADIKSFLYHPLNYTRTVQVLAAAERKKQVDQIRLQQQQQQSYYIASNPVTAAAAAASANSMVQRLQSPYMYSAGQHHIQLPPPPAVLAPQPLHHVQQQQTLNRQSPAPLPSAGTPVTAISAASKVLPGITEHTEK</sequence>